<sequence length="38" mass="4319">MAYKKQTKSTFQKIVFVVVVIMIILTLFSVIAMVLPAF</sequence>
<keyword evidence="1" id="KW-0812">Transmembrane</keyword>
<reference evidence="2 3" key="1">
    <citation type="submission" date="2014-12" db="EMBL/GenBank/DDBJ databases">
        <title>Draft genome sequences of 10 type strains of Lactococcus.</title>
        <authorList>
            <person name="Sun Z."/>
            <person name="Zhong Z."/>
            <person name="Liu W."/>
            <person name="Zhang W."/>
            <person name="Zhang H."/>
        </authorList>
    </citation>
    <scope>NUCLEOTIDE SEQUENCE [LARGE SCALE GENOMIC DNA]</scope>
    <source>
        <strain evidence="2 3">JCM 16395</strain>
    </source>
</reference>
<evidence type="ECO:0000313" key="2">
    <source>
        <dbReference type="EMBL" id="PCS00454.1"/>
    </source>
</evidence>
<keyword evidence="1" id="KW-0472">Membrane</keyword>
<name>A0A2A5RMB9_9LACT</name>
<dbReference type="InterPro" id="IPR025270">
    <property type="entry name" value="DUF4044"/>
</dbReference>
<dbReference type="RefSeq" id="WP_096817773.1">
    <property type="nucleotide sequence ID" value="NZ_BBAL01000007.1"/>
</dbReference>
<evidence type="ECO:0000313" key="3">
    <source>
        <dbReference type="Proteomes" id="UP000218181"/>
    </source>
</evidence>
<protein>
    <recommendedName>
        <fullName evidence="4">DUF4044 domain-containing protein</fullName>
    </recommendedName>
</protein>
<dbReference type="Pfam" id="PF13253">
    <property type="entry name" value="DUF4044"/>
    <property type="match status" value="1"/>
</dbReference>
<evidence type="ECO:0008006" key="4">
    <source>
        <dbReference type="Google" id="ProtNLM"/>
    </source>
</evidence>
<dbReference type="AlphaFoldDB" id="A0A2A5RMB9"/>
<gene>
    <name evidence="2" type="ORF">RT41_GL001341</name>
</gene>
<comment type="caution">
    <text evidence="2">The sequence shown here is derived from an EMBL/GenBank/DDBJ whole genome shotgun (WGS) entry which is preliminary data.</text>
</comment>
<keyword evidence="3" id="KW-1185">Reference proteome</keyword>
<feature type="transmembrane region" description="Helical" evidence="1">
    <location>
        <begin position="14"/>
        <end position="35"/>
    </location>
</feature>
<evidence type="ECO:0000256" key="1">
    <source>
        <dbReference type="SAM" id="Phobius"/>
    </source>
</evidence>
<organism evidence="2 3">
    <name type="scientific">Lactococcus fujiensis JCM 16395</name>
    <dbReference type="NCBI Taxonomy" id="1291764"/>
    <lineage>
        <taxon>Bacteria</taxon>
        <taxon>Bacillati</taxon>
        <taxon>Bacillota</taxon>
        <taxon>Bacilli</taxon>
        <taxon>Lactobacillales</taxon>
        <taxon>Streptococcaceae</taxon>
        <taxon>Lactococcus</taxon>
    </lineage>
</organism>
<dbReference type="EMBL" id="JXJU01000004">
    <property type="protein sequence ID" value="PCS00454.1"/>
    <property type="molecule type" value="Genomic_DNA"/>
</dbReference>
<dbReference type="Proteomes" id="UP000218181">
    <property type="component" value="Unassembled WGS sequence"/>
</dbReference>
<keyword evidence="1" id="KW-1133">Transmembrane helix</keyword>
<proteinExistence type="predicted"/>
<accession>A0A2A5RMB9</accession>